<evidence type="ECO:0000313" key="2">
    <source>
        <dbReference type="EMBL" id="CAG7730376.1"/>
    </source>
</evidence>
<proteinExistence type="predicted"/>
<feature type="compositionally biased region" description="Basic and acidic residues" evidence="1">
    <location>
        <begin position="1"/>
        <end position="17"/>
    </location>
</feature>
<dbReference type="EMBL" id="CAJVCH010193154">
    <property type="protein sequence ID" value="CAG7730376.1"/>
    <property type="molecule type" value="Genomic_DNA"/>
</dbReference>
<keyword evidence="3" id="KW-1185">Reference proteome</keyword>
<feature type="non-terminal residue" evidence="2">
    <location>
        <position position="1"/>
    </location>
</feature>
<feature type="region of interest" description="Disordered" evidence="1">
    <location>
        <begin position="1"/>
        <end position="53"/>
    </location>
</feature>
<name>A0A8J2KS75_9HEXA</name>
<gene>
    <name evidence="2" type="ORF">AFUS01_LOCUS19024</name>
</gene>
<evidence type="ECO:0000313" key="3">
    <source>
        <dbReference type="Proteomes" id="UP000708208"/>
    </source>
</evidence>
<sequence>ADAEDERNLKKLTEFQARKAKRSRRVKADGNSASGGDLAMGPNKHKKRSKFEDELTNTKKARKFRHNKLHHFFLHYTTATAENIGIRYISRQ</sequence>
<dbReference type="Proteomes" id="UP000708208">
    <property type="component" value="Unassembled WGS sequence"/>
</dbReference>
<dbReference type="AlphaFoldDB" id="A0A8J2KS75"/>
<protein>
    <submittedName>
        <fullName evidence="2">Uncharacterized protein</fullName>
    </submittedName>
</protein>
<comment type="caution">
    <text evidence="2">The sequence shown here is derived from an EMBL/GenBank/DDBJ whole genome shotgun (WGS) entry which is preliminary data.</text>
</comment>
<organism evidence="2 3">
    <name type="scientific">Allacma fusca</name>
    <dbReference type="NCBI Taxonomy" id="39272"/>
    <lineage>
        <taxon>Eukaryota</taxon>
        <taxon>Metazoa</taxon>
        <taxon>Ecdysozoa</taxon>
        <taxon>Arthropoda</taxon>
        <taxon>Hexapoda</taxon>
        <taxon>Collembola</taxon>
        <taxon>Symphypleona</taxon>
        <taxon>Sminthuridae</taxon>
        <taxon>Allacma</taxon>
    </lineage>
</organism>
<accession>A0A8J2KS75</accession>
<evidence type="ECO:0000256" key="1">
    <source>
        <dbReference type="SAM" id="MobiDB-lite"/>
    </source>
</evidence>
<reference evidence="2" key="1">
    <citation type="submission" date="2021-06" db="EMBL/GenBank/DDBJ databases">
        <authorList>
            <person name="Hodson N. C."/>
            <person name="Mongue J. A."/>
            <person name="Jaron S. K."/>
        </authorList>
    </citation>
    <scope>NUCLEOTIDE SEQUENCE</scope>
</reference>